<protein>
    <submittedName>
        <fullName evidence="3">Uncharacterized protein</fullName>
    </submittedName>
</protein>
<dbReference type="eggNOG" id="ENOG50349SM">
    <property type="taxonomic scope" value="Bacteria"/>
</dbReference>
<evidence type="ECO:0000256" key="2">
    <source>
        <dbReference type="SAM" id="Phobius"/>
    </source>
</evidence>
<keyword evidence="2" id="KW-0472">Membrane</keyword>
<reference evidence="3" key="1">
    <citation type="submission" date="2008-12" db="EMBL/GenBank/DDBJ databases">
        <title>Complete sequence of Chloroflexus aggregans DSM 9485.</title>
        <authorList>
            <consortium name="US DOE Joint Genome Institute"/>
            <person name="Lucas S."/>
            <person name="Copeland A."/>
            <person name="Lapidus A."/>
            <person name="Glavina del Rio T."/>
            <person name="Dalin E."/>
            <person name="Tice H."/>
            <person name="Pitluck S."/>
            <person name="Foster B."/>
            <person name="Larimer F."/>
            <person name="Land M."/>
            <person name="Hauser L."/>
            <person name="Kyrpides N."/>
            <person name="Mikhailova N."/>
            <person name="Bryant D."/>
            <person name="Richardson P."/>
        </authorList>
    </citation>
    <scope>NUCLEOTIDE SEQUENCE</scope>
    <source>
        <strain evidence="3">DSM 9485</strain>
    </source>
</reference>
<dbReference type="Proteomes" id="UP000002508">
    <property type="component" value="Chromosome"/>
</dbReference>
<sequence length="373" mass="40550">MDNEQVIDIERWLSRGALAAHRGDLLTARRIFRALARIAPYDQRVWIGLARVAATAAERAEALSRIGPSPRSPLPLSGERVIEPSPLSPIPLRGEPDNQTTATPYTDGAKGIRPSPLDSLPDKVPVATSAGGEMALPPPLTSTRRHDQTQPRQRRLGWQLPAMLLLIAGGLLAVVMWQRQTLPSPPAHQLPATNLPPTLAAIGPLPTPLAGGTMVTQNVPTPSPLPPTPTPQPTSSPEPAMQPIGRLVTYDNWQFGLLRREDVVAIEQGIGDIKPTGQLWVALIAVSNDTLLERTLSATVFMLEDDAGQRYRPIAGASSRYLDLLGRSVYGDLALEDRFAPQSGLRSVPLLFDLPPERVPIRLWVDDKGWSLR</sequence>
<dbReference type="InterPro" id="IPR011990">
    <property type="entry name" value="TPR-like_helical_dom_sf"/>
</dbReference>
<keyword evidence="2" id="KW-1133">Transmembrane helix</keyword>
<name>B8G7Y7_CHLAD</name>
<feature type="compositionally biased region" description="Pro residues" evidence="1">
    <location>
        <begin position="221"/>
        <end position="236"/>
    </location>
</feature>
<proteinExistence type="predicted"/>
<feature type="transmembrane region" description="Helical" evidence="2">
    <location>
        <begin position="156"/>
        <end position="177"/>
    </location>
</feature>
<feature type="region of interest" description="Disordered" evidence="1">
    <location>
        <begin position="61"/>
        <end position="154"/>
    </location>
</feature>
<feature type="compositionally biased region" description="Low complexity" evidence="1">
    <location>
        <begin position="61"/>
        <end position="78"/>
    </location>
</feature>
<dbReference type="OrthoDB" id="153320at2"/>
<dbReference type="AlphaFoldDB" id="B8G7Y7"/>
<keyword evidence="2" id="KW-0812">Transmembrane</keyword>
<feature type="region of interest" description="Disordered" evidence="1">
    <location>
        <begin position="218"/>
        <end position="240"/>
    </location>
</feature>
<evidence type="ECO:0000256" key="1">
    <source>
        <dbReference type="SAM" id="MobiDB-lite"/>
    </source>
</evidence>
<dbReference type="RefSeq" id="WP_012616530.1">
    <property type="nucleotide sequence ID" value="NC_011831.1"/>
</dbReference>
<dbReference type="HOGENOM" id="CLU_782656_0_0_0"/>
<keyword evidence="4" id="KW-1185">Reference proteome</keyword>
<dbReference type="KEGG" id="cag:Cagg_1258"/>
<organism evidence="3 4">
    <name type="scientific">Chloroflexus aggregans (strain MD-66 / DSM 9485)</name>
    <dbReference type="NCBI Taxonomy" id="326427"/>
    <lineage>
        <taxon>Bacteria</taxon>
        <taxon>Bacillati</taxon>
        <taxon>Chloroflexota</taxon>
        <taxon>Chloroflexia</taxon>
        <taxon>Chloroflexales</taxon>
        <taxon>Chloroflexineae</taxon>
        <taxon>Chloroflexaceae</taxon>
        <taxon>Chloroflexus</taxon>
    </lineage>
</organism>
<gene>
    <name evidence="3" type="ordered locus">Cagg_1258</name>
</gene>
<evidence type="ECO:0000313" key="4">
    <source>
        <dbReference type="Proteomes" id="UP000002508"/>
    </source>
</evidence>
<dbReference type="SUPFAM" id="SSF48452">
    <property type="entry name" value="TPR-like"/>
    <property type="match status" value="1"/>
</dbReference>
<dbReference type="EMBL" id="CP001337">
    <property type="protein sequence ID" value="ACL24166.1"/>
    <property type="molecule type" value="Genomic_DNA"/>
</dbReference>
<evidence type="ECO:0000313" key="3">
    <source>
        <dbReference type="EMBL" id="ACL24166.1"/>
    </source>
</evidence>
<accession>B8G7Y7</accession>